<evidence type="ECO:0000256" key="1">
    <source>
        <dbReference type="ARBA" id="ARBA00004651"/>
    </source>
</evidence>
<dbReference type="InterPro" id="IPR036259">
    <property type="entry name" value="MFS_trans_sf"/>
</dbReference>
<dbReference type="PROSITE" id="PS50850">
    <property type="entry name" value="MFS"/>
    <property type="match status" value="1"/>
</dbReference>
<accession>A0A419N7I4</accession>
<keyword evidence="5 7" id="KW-1133">Transmembrane helix</keyword>
<dbReference type="SUPFAM" id="SSF103473">
    <property type="entry name" value="MFS general substrate transporter"/>
    <property type="match status" value="1"/>
</dbReference>
<dbReference type="GO" id="GO:0005886">
    <property type="term" value="C:plasma membrane"/>
    <property type="evidence" value="ECO:0007669"/>
    <property type="project" value="UniProtKB-SubCell"/>
</dbReference>
<evidence type="ECO:0000256" key="3">
    <source>
        <dbReference type="ARBA" id="ARBA00022475"/>
    </source>
</evidence>
<feature type="domain" description="Major facilitator superfamily (MFS) profile" evidence="8">
    <location>
        <begin position="1"/>
        <end position="390"/>
    </location>
</feature>
<dbReference type="PANTHER" id="PTHR43414">
    <property type="entry name" value="MULTIDRUG RESISTANCE PROTEIN MDTG"/>
    <property type="match status" value="1"/>
</dbReference>
<evidence type="ECO:0000256" key="2">
    <source>
        <dbReference type="ARBA" id="ARBA00022448"/>
    </source>
</evidence>
<feature type="transmembrane region" description="Helical" evidence="7">
    <location>
        <begin position="240"/>
        <end position="261"/>
    </location>
</feature>
<organism evidence="9 10">
    <name type="scientific">Rahnella woolbedingensis</name>
    <dbReference type="NCBI Taxonomy" id="1510574"/>
    <lineage>
        <taxon>Bacteria</taxon>
        <taxon>Pseudomonadati</taxon>
        <taxon>Pseudomonadota</taxon>
        <taxon>Gammaproteobacteria</taxon>
        <taxon>Enterobacterales</taxon>
        <taxon>Yersiniaceae</taxon>
        <taxon>Rahnella</taxon>
    </lineage>
</organism>
<name>A0A419N7I4_9GAMM</name>
<feature type="transmembrane region" description="Helical" evidence="7">
    <location>
        <begin position="301"/>
        <end position="326"/>
    </location>
</feature>
<keyword evidence="3" id="KW-1003">Cell membrane</keyword>
<feature type="transmembrane region" description="Helical" evidence="7">
    <location>
        <begin position="133"/>
        <end position="157"/>
    </location>
</feature>
<keyword evidence="6 7" id="KW-0472">Membrane</keyword>
<dbReference type="GO" id="GO:0022857">
    <property type="term" value="F:transmembrane transporter activity"/>
    <property type="evidence" value="ECO:0007669"/>
    <property type="project" value="InterPro"/>
</dbReference>
<keyword evidence="4 7" id="KW-0812">Transmembrane</keyword>
<evidence type="ECO:0000256" key="6">
    <source>
        <dbReference type="ARBA" id="ARBA00023136"/>
    </source>
</evidence>
<dbReference type="RefSeq" id="WP_120133322.1">
    <property type="nucleotide sequence ID" value="NZ_RAHH01000015.1"/>
</dbReference>
<dbReference type="Proteomes" id="UP000284908">
    <property type="component" value="Unassembled WGS sequence"/>
</dbReference>
<dbReference type="AlphaFoldDB" id="A0A419N7I4"/>
<feature type="transmembrane region" description="Helical" evidence="7">
    <location>
        <begin position="76"/>
        <end position="93"/>
    </location>
</feature>
<feature type="transmembrane region" description="Helical" evidence="7">
    <location>
        <begin position="338"/>
        <end position="362"/>
    </location>
</feature>
<evidence type="ECO:0000256" key="7">
    <source>
        <dbReference type="SAM" id="Phobius"/>
    </source>
</evidence>
<evidence type="ECO:0000313" key="10">
    <source>
        <dbReference type="Proteomes" id="UP000284908"/>
    </source>
</evidence>
<proteinExistence type="predicted"/>
<comment type="caution">
    <text evidence="9">The sequence shown here is derived from an EMBL/GenBank/DDBJ whole genome shotgun (WGS) entry which is preliminary data.</text>
</comment>
<evidence type="ECO:0000259" key="8">
    <source>
        <dbReference type="PROSITE" id="PS50850"/>
    </source>
</evidence>
<feature type="transmembrane region" description="Helical" evidence="7">
    <location>
        <begin position="12"/>
        <end position="33"/>
    </location>
</feature>
<evidence type="ECO:0000313" key="9">
    <source>
        <dbReference type="EMBL" id="RJT43375.1"/>
    </source>
</evidence>
<comment type="subcellular location">
    <subcellularLocation>
        <location evidence="1">Cell membrane</location>
        <topology evidence="1">Multi-pass membrane protein</topology>
    </subcellularLocation>
</comment>
<evidence type="ECO:0000256" key="4">
    <source>
        <dbReference type="ARBA" id="ARBA00022692"/>
    </source>
</evidence>
<feature type="transmembrane region" description="Helical" evidence="7">
    <location>
        <begin position="211"/>
        <end position="228"/>
    </location>
</feature>
<keyword evidence="2" id="KW-0813">Transport</keyword>
<dbReference type="Pfam" id="PF07690">
    <property type="entry name" value="MFS_1"/>
    <property type="match status" value="1"/>
</dbReference>
<dbReference type="OrthoDB" id="7060757at2"/>
<dbReference type="PANTHER" id="PTHR43414:SF6">
    <property type="entry name" value="MULTIDRUG RESISTANCE PROTEIN MDTG"/>
    <property type="match status" value="1"/>
</dbReference>
<sequence length="416" mass="45174">MFRALFSRSEVRLFFAISVLFFICIHSIDAFLAPMLISEGMQPEIVGIIMGASGLATLFVRFPIGILSDVVKSRKIFIQFSLLLPLVTWPIAYLEPNAVTLYLAKAADGFTAATWVLYNILFIRYFDRKDAPAAVALLALAGPLGVFLGNCIGGALIHFIDKSIGYFVSSAAALLALILTTRIKEFHDAASAPTLKACMTSAKRQMADPSVWLIGLLATIVILVPFATRDTLTPIYAQQLGAKAGILTLLSNIHLVFYALAIALCSSVFYKRLGLVNTALIGIVLQVISSIGIPFTANLYVIYFLQAIAGFSFGMAFAVFMSLSVVNTVEDEQSTRMGLFQTIYSCGMFVGPVLMGLMLQHINLSSGYYLIGALSVVAALLTPMAARSVYQRQVKKPAVQNEHVHLTPAQDYVKKA</sequence>
<feature type="transmembrane region" description="Helical" evidence="7">
    <location>
        <begin position="99"/>
        <end position="121"/>
    </location>
</feature>
<dbReference type="Gene3D" id="1.20.1250.20">
    <property type="entry name" value="MFS general substrate transporter like domains"/>
    <property type="match status" value="1"/>
</dbReference>
<dbReference type="InterPro" id="IPR020846">
    <property type="entry name" value="MFS_dom"/>
</dbReference>
<feature type="transmembrane region" description="Helical" evidence="7">
    <location>
        <begin position="163"/>
        <end position="181"/>
    </location>
</feature>
<evidence type="ECO:0000256" key="5">
    <source>
        <dbReference type="ARBA" id="ARBA00022989"/>
    </source>
</evidence>
<keyword evidence="10" id="KW-1185">Reference proteome</keyword>
<reference evidence="9 10" key="1">
    <citation type="submission" date="2018-09" db="EMBL/GenBank/DDBJ databases">
        <authorList>
            <person name="Le Fleche-Mateos A."/>
        </authorList>
    </citation>
    <scope>NUCLEOTIDE SEQUENCE [LARGE SCALE GENOMIC DNA]</scope>
    <source>
        <strain evidence="9 10">DSM 27399</strain>
    </source>
</reference>
<dbReference type="EMBL" id="RAHH01000015">
    <property type="protein sequence ID" value="RJT43375.1"/>
    <property type="molecule type" value="Genomic_DNA"/>
</dbReference>
<feature type="transmembrane region" description="Helical" evidence="7">
    <location>
        <begin position="273"/>
        <end position="295"/>
    </location>
</feature>
<gene>
    <name evidence="9" type="ORF">D6C13_13890</name>
</gene>
<dbReference type="InterPro" id="IPR011701">
    <property type="entry name" value="MFS"/>
</dbReference>
<feature type="transmembrane region" description="Helical" evidence="7">
    <location>
        <begin position="368"/>
        <end position="386"/>
    </location>
</feature>
<protein>
    <submittedName>
        <fullName evidence="9">MFS transporter</fullName>
    </submittedName>
</protein>
<feature type="transmembrane region" description="Helical" evidence="7">
    <location>
        <begin position="45"/>
        <end position="64"/>
    </location>
</feature>